<comment type="function">
    <text evidence="12">With CysD forms the ATP sulfurylase (ATPS) that catalyzes the adenylation of sulfate producing adenosine 5'-phosphosulfate (APS) and diphosphate, the first enzymatic step in sulfur assimilation pathway. APS synthesis involves the formation of a high-energy phosphoric-sulfuric acid anhydride bond driven by GTP hydrolysis by CysN coupled to ATP hydrolysis by CysD.</text>
</comment>
<evidence type="ECO:0000256" key="2">
    <source>
        <dbReference type="ARBA" id="ARBA00002357"/>
    </source>
</evidence>
<evidence type="ECO:0000256" key="11">
    <source>
        <dbReference type="ARBA" id="ARBA00049370"/>
    </source>
</evidence>
<comment type="catalytic activity">
    <reaction evidence="1 13">
        <text>adenosine 5'-phosphosulfate + ATP = 3'-phosphoadenylyl sulfate + ADP + H(+)</text>
        <dbReference type="Rhea" id="RHEA:24152"/>
        <dbReference type="ChEBI" id="CHEBI:15378"/>
        <dbReference type="ChEBI" id="CHEBI:30616"/>
        <dbReference type="ChEBI" id="CHEBI:58243"/>
        <dbReference type="ChEBI" id="CHEBI:58339"/>
        <dbReference type="ChEBI" id="CHEBI:456216"/>
        <dbReference type="EC" id="2.7.1.25"/>
    </reaction>
</comment>
<dbReference type="PANTHER" id="PTHR23115">
    <property type="entry name" value="TRANSLATION FACTOR"/>
    <property type="match status" value="1"/>
</dbReference>
<evidence type="ECO:0000313" key="16">
    <source>
        <dbReference type="EMBL" id="EUA73473.1"/>
    </source>
</evidence>
<dbReference type="Gene3D" id="2.40.30.10">
    <property type="entry name" value="Translation factors"/>
    <property type="match status" value="2"/>
</dbReference>
<dbReference type="NCBIfam" id="NF003013">
    <property type="entry name" value="PRK03846.1"/>
    <property type="match status" value="1"/>
</dbReference>
<feature type="binding site" evidence="12">
    <location>
        <begin position="91"/>
        <end position="95"/>
    </location>
    <ligand>
        <name>GTP</name>
        <dbReference type="ChEBI" id="CHEBI:37565"/>
    </ligand>
</feature>
<dbReference type="FunFam" id="3.40.50.300:FF:000119">
    <property type="entry name" value="Sulfate adenylyltransferase subunit 1"/>
    <property type="match status" value="1"/>
</dbReference>
<dbReference type="GO" id="GO:0000103">
    <property type="term" value="P:sulfate assimilation"/>
    <property type="evidence" value="ECO:0007669"/>
    <property type="project" value="UniProtKB-UniRule"/>
</dbReference>
<proteinExistence type="inferred from homology"/>
<evidence type="ECO:0000256" key="8">
    <source>
        <dbReference type="ARBA" id="ARBA00022840"/>
    </source>
</evidence>
<feature type="compositionally biased region" description="Low complexity" evidence="14">
    <location>
        <begin position="633"/>
        <end position="648"/>
    </location>
</feature>
<dbReference type="GO" id="GO:0005525">
    <property type="term" value="F:GTP binding"/>
    <property type="evidence" value="ECO:0007669"/>
    <property type="project" value="UniProtKB-UniRule"/>
</dbReference>
<feature type="binding site" evidence="13">
    <location>
        <begin position="454"/>
        <end position="461"/>
    </location>
    <ligand>
        <name>ATP</name>
        <dbReference type="ChEBI" id="CHEBI:30616"/>
    </ligand>
</feature>
<evidence type="ECO:0000256" key="9">
    <source>
        <dbReference type="ARBA" id="ARBA00023134"/>
    </source>
</evidence>
<dbReference type="InterPro" id="IPR054696">
    <property type="entry name" value="GTP-eEF1A_C"/>
</dbReference>
<comment type="similarity">
    <text evidence="3">In the C-terminal section; belongs to the APS kinase family.</text>
</comment>
<dbReference type="GO" id="GO:0003924">
    <property type="term" value="F:GTPase activity"/>
    <property type="evidence" value="ECO:0007669"/>
    <property type="project" value="InterPro"/>
</dbReference>
<keyword evidence="9 12" id="KW-0342">GTP-binding</keyword>
<evidence type="ECO:0000256" key="12">
    <source>
        <dbReference type="HAMAP-Rule" id="MF_00062"/>
    </source>
</evidence>
<dbReference type="InterPro" id="IPR059117">
    <property type="entry name" value="APS_kinase_dom"/>
</dbReference>
<comment type="caution">
    <text evidence="16">The sequence shown here is derived from an EMBL/GenBank/DDBJ whole genome shotgun (WGS) entry which is preliminary data.</text>
</comment>
<evidence type="ECO:0000256" key="6">
    <source>
        <dbReference type="ARBA" id="ARBA00022695"/>
    </source>
</evidence>
<accession>X8E0K3</accession>
<dbReference type="EC" id="2.7.1.25" evidence="13"/>
<protein>
    <recommendedName>
        <fullName evidence="12 13">Multifunctional fusion protein</fullName>
    </recommendedName>
    <domain>
        <recommendedName>
            <fullName evidence="12">Sulfate adenylyltransferase subunit 1</fullName>
            <ecNumber evidence="12">2.7.7.4</ecNumber>
        </recommendedName>
        <alternativeName>
            <fullName evidence="12">ATP-sulfurylase large subunit</fullName>
        </alternativeName>
        <alternativeName>
            <fullName evidence="12">Sulfate adenylate transferase</fullName>
            <shortName evidence="12">SAT</shortName>
        </alternativeName>
    </domain>
    <domain>
        <recommendedName>
            <fullName evidence="13">Adenylyl-sulfate kinase</fullName>
            <ecNumber evidence="13">2.7.1.25</ecNumber>
        </recommendedName>
        <alternativeName>
            <fullName evidence="13">APS kinase</fullName>
        </alternativeName>
        <alternativeName>
            <fullName evidence="13">ATP adenosine-5'-phosphosulfate 3'-phosphotransferase</fullName>
        </alternativeName>
        <alternativeName>
            <fullName evidence="13">Adenosine-5'-phosphosulfate kinase</fullName>
        </alternativeName>
    </domain>
</protein>
<name>X8E0K3_MYCXE</name>
<dbReference type="EC" id="2.7.7.4" evidence="12"/>
<dbReference type="GO" id="GO:0005524">
    <property type="term" value="F:ATP binding"/>
    <property type="evidence" value="ECO:0007669"/>
    <property type="project" value="UniProtKB-UniRule"/>
</dbReference>
<dbReference type="InterPro" id="IPR009000">
    <property type="entry name" value="Transl_B-barrel_sf"/>
</dbReference>
<dbReference type="Pfam" id="PF22594">
    <property type="entry name" value="GTP-eEF1A_C"/>
    <property type="match status" value="1"/>
</dbReference>
<dbReference type="InterPro" id="IPR027417">
    <property type="entry name" value="P-loop_NTPase"/>
</dbReference>
<dbReference type="PATRIC" id="fig|1299334.3.peg.1139"/>
<comment type="subunit">
    <text evidence="12">Heterodimer composed of CysD, the smaller subunit, and CysN.</text>
</comment>
<keyword evidence="13" id="KW-0597">Phosphoprotein</keyword>
<dbReference type="SUPFAM" id="SSF50447">
    <property type="entry name" value="Translation proteins"/>
    <property type="match status" value="1"/>
</dbReference>
<dbReference type="NCBIfam" id="TIGR00455">
    <property type="entry name" value="apsK"/>
    <property type="match status" value="1"/>
</dbReference>
<gene>
    <name evidence="13" type="primary">cysC</name>
    <name evidence="12" type="synonym">cysN</name>
    <name evidence="16" type="ORF">I553_9629</name>
</gene>
<dbReference type="UniPathway" id="UPA00140">
    <property type="reaction ID" value="UER00204"/>
</dbReference>
<keyword evidence="10" id="KW-0511">Multifunctional enzyme</keyword>
<comment type="function">
    <text evidence="2">APS kinase catalyzes the synthesis of activated sulfate.</text>
</comment>
<feature type="active site" description="Phosphoserine intermediate" evidence="13">
    <location>
        <position position="528"/>
    </location>
</feature>
<dbReference type="AlphaFoldDB" id="X8E0K3"/>
<comment type="function">
    <text evidence="13">Catalyzes the synthesis of activated sulfate.</text>
</comment>
<dbReference type="SUPFAM" id="SSF52540">
    <property type="entry name" value="P-loop containing nucleoside triphosphate hydrolases"/>
    <property type="match status" value="2"/>
</dbReference>
<dbReference type="PROSITE" id="PS00301">
    <property type="entry name" value="G_TR_1"/>
    <property type="match status" value="1"/>
</dbReference>
<dbReference type="InterPro" id="IPR011779">
    <property type="entry name" value="SO4_adenylTrfase_lsu"/>
</dbReference>
<keyword evidence="5 12" id="KW-0808">Transferase</keyword>
<feature type="binding site" evidence="12">
    <location>
        <begin position="14"/>
        <end position="21"/>
    </location>
    <ligand>
        <name>GTP</name>
        <dbReference type="ChEBI" id="CHEBI:37565"/>
    </ligand>
</feature>
<keyword evidence="8 12" id="KW-0067">ATP-binding</keyword>
<dbReference type="PROSITE" id="PS51722">
    <property type="entry name" value="G_TR_2"/>
    <property type="match status" value="1"/>
</dbReference>
<dbReference type="Pfam" id="PF01583">
    <property type="entry name" value="APS_kinase"/>
    <property type="match status" value="1"/>
</dbReference>
<dbReference type="GO" id="GO:0070814">
    <property type="term" value="P:hydrogen sulfide biosynthetic process"/>
    <property type="evidence" value="ECO:0007669"/>
    <property type="project" value="UniProtKB-UniRule"/>
</dbReference>
<evidence type="ECO:0000256" key="4">
    <source>
        <dbReference type="ARBA" id="ARBA00007237"/>
    </source>
</evidence>
<dbReference type="InterPro" id="IPR031157">
    <property type="entry name" value="G_TR_CS"/>
</dbReference>
<dbReference type="EMBL" id="JAOB01000011">
    <property type="protein sequence ID" value="EUA73473.1"/>
    <property type="molecule type" value="Genomic_DNA"/>
</dbReference>
<dbReference type="NCBIfam" id="NF004035">
    <property type="entry name" value="PRK05506.1"/>
    <property type="match status" value="1"/>
</dbReference>
<keyword evidence="13" id="KW-0418">Kinase</keyword>
<dbReference type="InterPro" id="IPR009001">
    <property type="entry name" value="Transl_elong_EF1A/Init_IF2_C"/>
</dbReference>
<reference evidence="16" key="1">
    <citation type="submission" date="2014-01" db="EMBL/GenBank/DDBJ databases">
        <authorList>
            <person name="Brown-Elliot B."/>
            <person name="Wallace R."/>
            <person name="Lenaerts A."/>
            <person name="Ordway D."/>
            <person name="DeGroote M.A."/>
            <person name="Parker T."/>
            <person name="Sizemore C."/>
            <person name="Tallon L.J."/>
            <person name="Sadzewicz L.K."/>
            <person name="Sengamalay N."/>
            <person name="Fraser C.M."/>
            <person name="Hine E."/>
            <person name="Shefchek K.A."/>
            <person name="Das S.P."/>
            <person name="Tettelin H."/>
        </authorList>
    </citation>
    <scope>NUCLEOTIDE SEQUENCE [LARGE SCALE GENOMIC DNA]</scope>
    <source>
        <strain evidence="16">4042</strain>
    </source>
</reference>
<dbReference type="InterPro" id="IPR000795">
    <property type="entry name" value="T_Tr_GTP-bd_dom"/>
</dbReference>
<feature type="domain" description="Tr-type G" evidence="15">
    <location>
        <begin position="5"/>
        <end position="220"/>
    </location>
</feature>
<dbReference type="InterPro" id="IPR002891">
    <property type="entry name" value="APS"/>
</dbReference>
<dbReference type="InterPro" id="IPR044138">
    <property type="entry name" value="CysN_II"/>
</dbReference>
<feature type="compositionally biased region" description="Polar residues" evidence="14">
    <location>
        <begin position="602"/>
        <end position="615"/>
    </location>
</feature>
<dbReference type="GO" id="GO:0004781">
    <property type="term" value="F:sulfate adenylyltransferase (ATP) activity"/>
    <property type="evidence" value="ECO:0007669"/>
    <property type="project" value="UniProtKB-UniRule"/>
</dbReference>
<dbReference type="SUPFAM" id="SSF50465">
    <property type="entry name" value="EF-Tu/eEF-1alpha/eIF2-gamma C-terminal domain"/>
    <property type="match status" value="1"/>
</dbReference>
<dbReference type="Gene3D" id="3.40.50.300">
    <property type="entry name" value="P-loop containing nucleotide triphosphate hydrolases"/>
    <property type="match status" value="2"/>
</dbReference>
<dbReference type="CDD" id="cd04095">
    <property type="entry name" value="CysN_NoDQ_III"/>
    <property type="match status" value="1"/>
</dbReference>
<evidence type="ECO:0000256" key="1">
    <source>
        <dbReference type="ARBA" id="ARBA00001823"/>
    </source>
</evidence>
<dbReference type="CDD" id="cd03695">
    <property type="entry name" value="CysN_NodQ_II"/>
    <property type="match status" value="1"/>
</dbReference>
<dbReference type="PRINTS" id="PR00315">
    <property type="entry name" value="ELONGATNFCT"/>
</dbReference>
<comment type="catalytic activity">
    <reaction evidence="11 12">
        <text>sulfate + ATP + H(+) = adenosine 5'-phosphosulfate + diphosphate</text>
        <dbReference type="Rhea" id="RHEA:18133"/>
        <dbReference type="ChEBI" id="CHEBI:15378"/>
        <dbReference type="ChEBI" id="CHEBI:16189"/>
        <dbReference type="ChEBI" id="CHEBI:30616"/>
        <dbReference type="ChEBI" id="CHEBI:33019"/>
        <dbReference type="ChEBI" id="CHEBI:58243"/>
        <dbReference type="EC" id="2.7.7.4"/>
    </reaction>
</comment>
<dbReference type="HAMAP" id="MF_00065">
    <property type="entry name" value="Adenylyl_sulf_kinase"/>
    <property type="match status" value="1"/>
</dbReference>
<keyword evidence="6 12" id="KW-0548">Nucleotidyltransferase</keyword>
<evidence type="ECO:0000256" key="7">
    <source>
        <dbReference type="ARBA" id="ARBA00022741"/>
    </source>
</evidence>
<organism evidence="16">
    <name type="scientific">Mycobacterium xenopi 4042</name>
    <dbReference type="NCBI Taxonomy" id="1299334"/>
    <lineage>
        <taxon>Bacteria</taxon>
        <taxon>Bacillati</taxon>
        <taxon>Actinomycetota</taxon>
        <taxon>Actinomycetes</taxon>
        <taxon>Mycobacteriales</taxon>
        <taxon>Mycobacteriaceae</taxon>
        <taxon>Mycobacterium</taxon>
    </lineage>
</organism>
<dbReference type="Pfam" id="PF00009">
    <property type="entry name" value="GTP_EFTU"/>
    <property type="match status" value="1"/>
</dbReference>
<dbReference type="GO" id="GO:0004020">
    <property type="term" value="F:adenylylsulfate kinase activity"/>
    <property type="evidence" value="ECO:0007669"/>
    <property type="project" value="UniProtKB-UniRule"/>
</dbReference>
<dbReference type="InterPro" id="IPR041757">
    <property type="entry name" value="CysN_GTP-bd"/>
</dbReference>
<feature type="binding site" evidence="12">
    <location>
        <begin position="146"/>
        <end position="149"/>
    </location>
    <ligand>
        <name>GTP</name>
        <dbReference type="ChEBI" id="CHEBI:37565"/>
    </ligand>
</feature>
<dbReference type="HAMAP" id="MF_00062">
    <property type="entry name" value="Sulf_adenylyltr_sub1"/>
    <property type="match status" value="1"/>
</dbReference>
<comment type="pathway">
    <text evidence="13">Sulfur metabolism; hydrogen sulfide biosynthesis; sulfite from sulfate: step 2/3.</text>
</comment>
<comment type="pathway">
    <text evidence="12">Sulfur metabolism; hydrogen sulfide biosynthesis; sulfite from sulfate: step 1/3.</text>
</comment>
<feature type="region of interest" description="Disordered" evidence="14">
    <location>
        <begin position="581"/>
        <end position="648"/>
    </location>
</feature>
<comment type="similarity">
    <text evidence="4">In the N-terminal section; belongs to the TRAFAC class translation factor GTPase superfamily. Classic translation factor GTPase family. CysN/NodQ subfamily.</text>
</comment>
<evidence type="ECO:0000256" key="5">
    <source>
        <dbReference type="ARBA" id="ARBA00022679"/>
    </source>
</evidence>
<keyword evidence="7 12" id="KW-0547">Nucleotide-binding</keyword>
<evidence type="ECO:0000256" key="10">
    <source>
        <dbReference type="ARBA" id="ARBA00023268"/>
    </source>
</evidence>
<evidence type="ECO:0000259" key="15">
    <source>
        <dbReference type="PROSITE" id="PS51722"/>
    </source>
</evidence>
<comment type="similarity">
    <text evidence="12">Belongs to the TRAFAC class translation factor GTPase superfamily. Classic translation factor GTPase family. CysN/NodQ subfamily.</text>
</comment>
<evidence type="ECO:0000256" key="14">
    <source>
        <dbReference type="SAM" id="MobiDB-lite"/>
    </source>
</evidence>
<evidence type="ECO:0000256" key="13">
    <source>
        <dbReference type="HAMAP-Rule" id="MF_00065"/>
    </source>
</evidence>
<dbReference type="CDD" id="cd04166">
    <property type="entry name" value="CysN_ATPS"/>
    <property type="match status" value="1"/>
</dbReference>
<dbReference type="NCBIfam" id="TIGR02034">
    <property type="entry name" value="CysN"/>
    <property type="match status" value="1"/>
</dbReference>
<comment type="similarity">
    <text evidence="13">Belongs to the APS kinase family.</text>
</comment>
<dbReference type="CDD" id="cd02027">
    <property type="entry name" value="APSK"/>
    <property type="match status" value="1"/>
</dbReference>
<dbReference type="InterPro" id="IPR044139">
    <property type="entry name" value="CysN_NoDQ_III"/>
</dbReference>
<sequence>MAGSTTLLRIATAGSVDDGKSTLIGRLLYDSKAMMEDQWASVERTSKERGHDYTDLALVTDGLRAEREQGITIDVAYRYFSTPKRKFIIADTPGHIQYTRNMVTGASTAQLAVVLVDARHGLREQSRRHTFLASLLGIRHIVLAVNKMDLIDWSQEKFETIRDEFHAFAARLDVHDVVTIPMSALHGDNVVTKSERAPWYDGPALLPYLEEVYIAGDRNLVDVRFPVQYVIRPQTRQHQDHRSYAGSMASGVMRPGDEVVVLPSGKTTRITAIDGPSGPVAEAFPPMAISVRLADDLDISRGDMIARPTNQPRVAHEFDATVCWMADSSALEPGREYLIKHTTRTTRAKVTELAYRLDVNTLHRDKSATALTLNELGRVTLRTQEPLLLDEYTRNTSTGSFILIDPYTNGTVAAGMVLRDASARTPSPNTVRHKSLVTAEDRLTGRGRTVWFTGLSGSGKSSVAMLVERKLLEKGVPAYVLDGDNLRHGLNADLGFSMADRAENLRRLAHVAVLLADCGQTVLVPAISPLEEHRELARRVHAEAGIDFFEVFCDTPLEDCERRDPKGLYAKARAGEITHFTGIDSPYQRPRTRICGSPPRGASTNWRSKSSTYSSPAGERSRAGRPVGHPGRRAAASGAQRARGSTRC</sequence>
<dbReference type="InterPro" id="IPR050100">
    <property type="entry name" value="TRAFAC_GTPase_members"/>
</dbReference>
<evidence type="ECO:0000256" key="3">
    <source>
        <dbReference type="ARBA" id="ARBA00005438"/>
    </source>
</evidence>